<accession>A0AAD4CKL5</accession>
<proteinExistence type="predicted"/>
<feature type="region of interest" description="Disordered" evidence="1">
    <location>
        <begin position="61"/>
        <end position="194"/>
    </location>
</feature>
<organism evidence="3 4">
    <name type="scientific">Aspergillus nanangensis</name>
    <dbReference type="NCBI Taxonomy" id="2582783"/>
    <lineage>
        <taxon>Eukaryota</taxon>
        <taxon>Fungi</taxon>
        <taxon>Dikarya</taxon>
        <taxon>Ascomycota</taxon>
        <taxon>Pezizomycotina</taxon>
        <taxon>Eurotiomycetes</taxon>
        <taxon>Eurotiomycetidae</taxon>
        <taxon>Eurotiales</taxon>
        <taxon>Aspergillaceae</taxon>
        <taxon>Aspergillus</taxon>
        <taxon>Aspergillus subgen. Circumdati</taxon>
    </lineage>
</organism>
<name>A0AAD4CKL5_ASPNN</name>
<keyword evidence="2" id="KW-0732">Signal</keyword>
<feature type="compositionally biased region" description="Basic and acidic residues" evidence="1">
    <location>
        <begin position="117"/>
        <end position="152"/>
    </location>
</feature>
<reference evidence="3" key="2">
    <citation type="submission" date="2020-02" db="EMBL/GenBank/DDBJ databases">
        <authorList>
            <person name="Gilchrist C.L.M."/>
            <person name="Chooi Y.-H."/>
        </authorList>
    </citation>
    <scope>NUCLEOTIDE SEQUENCE</scope>
    <source>
        <strain evidence="3">MST-FP2251</strain>
    </source>
</reference>
<gene>
    <name evidence="3" type="ORF">FE257_008829</name>
</gene>
<dbReference type="Proteomes" id="UP001194746">
    <property type="component" value="Unassembled WGS sequence"/>
</dbReference>
<feature type="compositionally biased region" description="Basic and acidic residues" evidence="1">
    <location>
        <begin position="165"/>
        <end position="194"/>
    </location>
</feature>
<protein>
    <submittedName>
        <fullName evidence="3">Uncharacterized protein</fullName>
    </submittedName>
</protein>
<feature type="compositionally biased region" description="Basic and acidic residues" evidence="1">
    <location>
        <begin position="93"/>
        <end position="106"/>
    </location>
</feature>
<reference evidence="3" key="1">
    <citation type="journal article" date="2019" name="Beilstein J. Org. Chem.">
        <title>Nanangenines: drimane sesquiterpenoids as the dominant metabolite cohort of a novel Australian fungus, Aspergillus nanangensis.</title>
        <authorList>
            <person name="Lacey H.J."/>
            <person name="Gilchrist C.L.M."/>
            <person name="Crombie A."/>
            <person name="Kalaitzis J.A."/>
            <person name="Vuong D."/>
            <person name="Rutledge P.J."/>
            <person name="Turner P."/>
            <person name="Pitt J.I."/>
            <person name="Lacey E."/>
            <person name="Chooi Y.H."/>
            <person name="Piggott A.M."/>
        </authorList>
    </citation>
    <scope>NUCLEOTIDE SEQUENCE</scope>
    <source>
        <strain evidence="3">MST-FP2251</strain>
    </source>
</reference>
<evidence type="ECO:0000313" key="4">
    <source>
        <dbReference type="Proteomes" id="UP001194746"/>
    </source>
</evidence>
<dbReference type="AlphaFoldDB" id="A0AAD4CKL5"/>
<feature type="signal peptide" evidence="2">
    <location>
        <begin position="1"/>
        <end position="19"/>
    </location>
</feature>
<keyword evidence="4" id="KW-1185">Reference proteome</keyword>
<dbReference type="EMBL" id="VCAU01000049">
    <property type="protein sequence ID" value="KAF9888260.1"/>
    <property type="molecule type" value="Genomic_DNA"/>
</dbReference>
<sequence length="194" mass="21223">MRVQNLFTVAALLAIVALAFPTSKPNDNPRGIKNAMRREENVFEAGAASFAADAMRHKREEAISADQSDNGGLNKREGDVFQVPAQPNRLRYAKRDDQADADKSYEGIRGLNIGNRKRAETDSPDKTIPDSPDKTIKDAPDSSDTSKPDPSAKGKGTPKDTPNTPKREEKATADKSYEALGLKQRELEPTDKSI</sequence>
<evidence type="ECO:0000313" key="3">
    <source>
        <dbReference type="EMBL" id="KAF9888260.1"/>
    </source>
</evidence>
<evidence type="ECO:0000256" key="1">
    <source>
        <dbReference type="SAM" id="MobiDB-lite"/>
    </source>
</evidence>
<comment type="caution">
    <text evidence="3">The sequence shown here is derived from an EMBL/GenBank/DDBJ whole genome shotgun (WGS) entry which is preliminary data.</text>
</comment>
<feature type="chain" id="PRO_5042078746" evidence="2">
    <location>
        <begin position="20"/>
        <end position="194"/>
    </location>
</feature>
<evidence type="ECO:0000256" key="2">
    <source>
        <dbReference type="SAM" id="SignalP"/>
    </source>
</evidence>